<dbReference type="EMBL" id="AALBJK010000001">
    <property type="protein sequence ID" value="ECX9222986.1"/>
    <property type="molecule type" value="Genomic_DNA"/>
</dbReference>
<dbReference type="AlphaFoldDB" id="A0A620CIQ6"/>
<name>A0A620CIQ6_SALER</name>
<sequence length="218" mass="24228">MIDASLLDLPWGTLVTLASGYIGYFIANVGLKDHHKTIDITFATLVFSLLPTLTYALISMIYASPFTTYVSTASAVVIAVIEGSLWRIYGRKWMYRILRALNISWSDSTSSAWQQMFGLTDYRCTELFVILKDGSGLQSSPLSRFEGLPNGPFTLGNSGDVILYVTHTSELGSDDWIEYNQVIHKSWGALATYVPADQIAKVEIRRNPVKPFPDSGEK</sequence>
<feature type="transmembrane region" description="Helical" evidence="1">
    <location>
        <begin position="43"/>
        <end position="63"/>
    </location>
</feature>
<proteinExistence type="predicted"/>
<accession>A0A620CIQ6</accession>
<gene>
    <name evidence="2" type="ORF">F6Y89_00280</name>
</gene>
<feature type="transmembrane region" description="Helical" evidence="1">
    <location>
        <begin position="12"/>
        <end position="31"/>
    </location>
</feature>
<protein>
    <submittedName>
        <fullName evidence="2">Uncharacterized protein</fullName>
    </submittedName>
</protein>
<comment type="caution">
    <text evidence="2">The sequence shown here is derived from an EMBL/GenBank/DDBJ whole genome shotgun (WGS) entry which is preliminary data.</text>
</comment>
<keyword evidence="1" id="KW-1133">Transmembrane helix</keyword>
<evidence type="ECO:0000313" key="2">
    <source>
        <dbReference type="EMBL" id="ECX9222986.1"/>
    </source>
</evidence>
<reference evidence="2" key="1">
    <citation type="submission" date="2019-09" db="EMBL/GenBank/DDBJ databases">
        <authorList>
            <consortium name="PulseNet: The National Subtyping Network for Foodborne Disease Surveillance"/>
            <person name="Tarr C.L."/>
            <person name="Trees E."/>
            <person name="Katz L.S."/>
            <person name="Carleton-Romer H.A."/>
            <person name="Stroika S."/>
            <person name="Kucerova Z."/>
            <person name="Roache K.F."/>
            <person name="Sabol A.L."/>
            <person name="Besser J."/>
            <person name="Gerner-Smidt P."/>
        </authorList>
    </citation>
    <scope>NUCLEOTIDE SEQUENCE</scope>
    <source>
        <strain evidence="2">PNUSAS101274</strain>
    </source>
</reference>
<organism evidence="2">
    <name type="scientific">Salmonella enterica</name>
    <name type="common">Salmonella choleraesuis</name>
    <dbReference type="NCBI Taxonomy" id="28901"/>
    <lineage>
        <taxon>Bacteria</taxon>
        <taxon>Pseudomonadati</taxon>
        <taxon>Pseudomonadota</taxon>
        <taxon>Gammaproteobacteria</taxon>
        <taxon>Enterobacterales</taxon>
        <taxon>Enterobacteriaceae</taxon>
        <taxon>Salmonella</taxon>
    </lineage>
</organism>
<feature type="transmembrane region" description="Helical" evidence="1">
    <location>
        <begin position="69"/>
        <end position="89"/>
    </location>
</feature>
<keyword evidence="1" id="KW-0472">Membrane</keyword>
<evidence type="ECO:0000256" key="1">
    <source>
        <dbReference type="SAM" id="Phobius"/>
    </source>
</evidence>
<keyword evidence="1" id="KW-0812">Transmembrane</keyword>